<gene>
    <name evidence="1" type="ORF">NRK68_35695</name>
</gene>
<keyword evidence="1" id="KW-0614">Plasmid</keyword>
<keyword evidence="2" id="KW-1185">Reference proteome</keyword>
<evidence type="ECO:0000313" key="1">
    <source>
        <dbReference type="EMBL" id="UUY52601.1"/>
    </source>
</evidence>
<reference evidence="1" key="1">
    <citation type="submission" date="2022-08" db="EMBL/GenBank/DDBJ databases">
        <authorList>
            <person name="Tian L."/>
        </authorList>
    </citation>
    <scope>NUCLEOTIDE SEQUENCE</scope>
    <source>
        <strain evidence="1">CM253</strain>
        <plasmid evidence="1">psa3239</plasmid>
    </source>
</reference>
<organism evidence="1 2">
    <name type="scientific">Streptomyces yangpuensis</name>
    <dbReference type="NCBI Taxonomy" id="1648182"/>
    <lineage>
        <taxon>Bacteria</taxon>
        <taxon>Bacillati</taxon>
        <taxon>Actinomycetota</taxon>
        <taxon>Actinomycetes</taxon>
        <taxon>Kitasatosporales</taxon>
        <taxon>Streptomycetaceae</taxon>
        <taxon>Streptomyces</taxon>
    </lineage>
</organism>
<protein>
    <recommendedName>
        <fullName evidence="3">YCII-related domain-containing protein</fullName>
    </recommendedName>
</protein>
<evidence type="ECO:0000313" key="2">
    <source>
        <dbReference type="Proteomes" id="UP001057738"/>
    </source>
</evidence>
<accession>A0ABY5Q819</accession>
<dbReference type="Proteomes" id="UP001057738">
    <property type="component" value="Plasmid psa3239"/>
</dbReference>
<dbReference type="EMBL" id="CP102516">
    <property type="protein sequence ID" value="UUY52601.1"/>
    <property type="molecule type" value="Genomic_DNA"/>
</dbReference>
<name>A0ABY5Q819_9ACTN</name>
<dbReference type="RefSeq" id="WP_257858318.1">
    <property type="nucleotide sequence ID" value="NZ_CP102516.1"/>
</dbReference>
<evidence type="ECO:0008006" key="3">
    <source>
        <dbReference type="Google" id="ProtNLM"/>
    </source>
</evidence>
<geneLocation type="plasmid" evidence="1 2">
    <name>psa3239</name>
</geneLocation>
<sequence>MKGLRHSMYLVHIHLWAPPACGRLPHTTAADIAGCAEDCEGLLHISVHPEPEDHPVLGVYLRAASLAEAEAAAVRLWQLAQTALPSLVGWTLLRAEVPLLLPQALPNPPPEPST</sequence>
<dbReference type="GeneID" id="95578886"/>
<proteinExistence type="predicted"/>